<name>A0A415E704_9FIRM</name>
<dbReference type="CDD" id="cd00009">
    <property type="entry name" value="AAA"/>
    <property type="match status" value="1"/>
</dbReference>
<evidence type="ECO:0000256" key="2">
    <source>
        <dbReference type="ARBA" id="ARBA00022840"/>
    </source>
</evidence>
<dbReference type="GO" id="GO:0006355">
    <property type="term" value="P:regulation of DNA-templated transcription"/>
    <property type="evidence" value="ECO:0007669"/>
    <property type="project" value="InterPro"/>
</dbReference>
<dbReference type="InterPro" id="IPR009057">
    <property type="entry name" value="Homeodomain-like_sf"/>
</dbReference>
<proteinExistence type="predicted"/>
<dbReference type="PANTHER" id="PTHR32071">
    <property type="entry name" value="TRANSCRIPTIONAL REGULATORY PROTEIN"/>
    <property type="match status" value="1"/>
</dbReference>
<dbReference type="Gene3D" id="3.30.450.20">
    <property type="entry name" value="PAS domain"/>
    <property type="match status" value="1"/>
</dbReference>
<keyword evidence="5" id="KW-1185">Reference proteome</keyword>
<protein>
    <submittedName>
        <fullName evidence="4">AAA family ATPase</fullName>
    </submittedName>
</protein>
<keyword evidence="2" id="KW-0067">ATP-binding</keyword>
<evidence type="ECO:0000313" key="5">
    <source>
        <dbReference type="Proteomes" id="UP000284841"/>
    </source>
</evidence>
<dbReference type="InterPro" id="IPR010524">
    <property type="entry name" value="Sig_transdc_resp-reg_PrpR_N"/>
</dbReference>
<dbReference type="Pfam" id="PF02796">
    <property type="entry name" value="HTH_7"/>
    <property type="match status" value="1"/>
</dbReference>
<dbReference type="Pfam" id="PF25601">
    <property type="entry name" value="AAA_lid_14"/>
    <property type="match status" value="1"/>
</dbReference>
<evidence type="ECO:0000256" key="1">
    <source>
        <dbReference type="ARBA" id="ARBA00022741"/>
    </source>
</evidence>
<dbReference type="GO" id="GO:0000150">
    <property type="term" value="F:DNA strand exchange activity"/>
    <property type="evidence" value="ECO:0007669"/>
    <property type="project" value="InterPro"/>
</dbReference>
<dbReference type="InterPro" id="IPR058031">
    <property type="entry name" value="AAA_lid_NorR"/>
</dbReference>
<dbReference type="SUPFAM" id="SSF52540">
    <property type="entry name" value="P-loop containing nucleoside triphosphate hydrolases"/>
    <property type="match status" value="1"/>
</dbReference>
<dbReference type="Gene3D" id="3.40.50.10660">
    <property type="entry name" value="PrpR receptor domain-like"/>
    <property type="match status" value="1"/>
</dbReference>
<dbReference type="Pfam" id="PF13188">
    <property type="entry name" value="PAS_8"/>
    <property type="match status" value="1"/>
</dbReference>
<dbReference type="InterPro" id="IPR006120">
    <property type="entry name" value="Resolvase_HTH_dom"/>
</dbReference>
<dbReference type="Proteomes" id="UP000284841">
    <property type="component" value="Unassembled WGS sequence"/>
</dbReference>
<dbReference type="Gene3D" id="1.10.8.60">
    <property type="match status" value="1"/>
</dbReference>
<dbReference type="InterPro" id="IPR002078">
    <property type="entry name" value="Sigma_54_int"/>
</dbReference>
<dbReference type="InterPro" id="IPR003593">
    <property type="entry name" value="AAA+_ATPase"/>
</dbReference>
<dbReference type="RefSeq" id="WP_118333628.1">
    <property type="nucleotide sequence ID" value="NZ_AP025567.1"/>
</dbReference>
<evidence type="ECO:0000259" key="3">
    <source>
        <dbReference type="PROSITE" id="PS50045"/>
    </source>
</evidence>
<keyword evidence="1" id="KW-0547">Nucleotide-binding</keyword>
<dbReference type="Gene3D" id="3.40.50.2300">
    <property type="match status" value="1"/>
</dbReference>
<reference evidence="4 5" key="1">
    <citation type="submission" date="2018-08" db="EMBL/GenBank/DDBJ databases">
        <title>A genome reference for cultivated species of the human gut microbiota.</title>
        <authorList>
            <person name="Zou Y."/>
            <person name="Xue W."/>
            <person name="Luo G."/>
        </authorList>
    </citation>
    <scope>NUCLEOTIDE SEQUENCE [LARGE SCALE GENOMIC DNA]</scope>
    <source>
        <strain evidence="4 5">AM07-24</strain>
    </source>
</reference>
<evidence type="ECO:0000313" key="4">
    <source>
        <dbReference type="EMBL" id="RHJ89509.1"/>
    </source>
</evidence>
<dbReference type="GO" id="GO:0000156">
    <property type="term" value="F:phosphorelay response regulator activity"/>
    <property type="evidence" value="ECO:0007669"/>
    <property type="project" value="InterPro"/>
</dbReference>
<dbReference type="AlphaFoldDB" id="A0A415E704"/>
<sequence>MEKIAYIVPSETMIPAVEEILADDVKRGVVVVQTVDVYRSAAEYRRLAVDGYGVIIARGGIYTDLAAVSDSVHVMEEKIRTSDILYMLTSVRETYRGKIYVVLREHVAKKFEGAVSLFDFPLEVRRYTDLESLKRQLESIPEQGVVVLSSGVASMLCDREDLTMVELMNRDTTIRETVRVAKEFLTQLAESAKRVNVLESILNNVDEGLIIFDREYRIREVNSKAEELLAQSAENLLAADVRKVIPNMPAKRMPGVCETAPRSFVRKLDRAMLSFTIHPFQFYKSEKRYLTTVQDVTKIQELEHTIRMKLAQKGLVASYHFDDIKTEDAAMKALIKRAKTIAGFEGSVLIYGENGTGKELFAQSIHNASRRRERPFVAVNCAALSESLLESELFGYVAGAFTGARSEGKAGLFELAHQGTIFLDEINSMPMGLQAKILRVIEQQEVMRVGSDYVIPLDVRIIAASNGNLTRSIRENQFRKDLFFRLNTFQLNIPPVKERKGDIVPLFKYYLAELRGCRAEDILLSPSFEEELLAHHWLGNVREIKSAALRYHAFDGDNSCGEIIQNGQADEGLVDEELKIDLGQLNKVVETMVIESLLAKGTSKNDVAKALGISRQALYKKLHREE</sequence>
<dbReference type="Gene3D" id="3.40.50.300">
    <property type="entry name" value="P-loop containing nucleotide triphosphate hydrolases"/>
    <property type="match status" value="1"/>
</dbReference>
<dbReference type="SMART" id="SM00382">
    <property type="entry name" value="AAA"/>
    <property type="match status" value="1"/>
</dbReference>
<dbReference type="PANTHER" id="PTHR32071:SF57">
    <property type="entry name" value="C4-DICARBOXYLATE TRANSPORT TRANSCRIPTIONAL REGULATORY PROTEIN DCTD"/>
    <property type="match status" value="1"/>
</dbReference>
<dbReference type="FunFam" id="3.40.50.300:FF:000006">
    <property type="entry name" value="DNA-binding transcriptional regulator NtrC"/>
    <property type="match status" value="1"/>
</dbReference>
<dbReference type="SUPFAM" id="SSF159800">
    <property type="entry name" value="PrpR receptor domain-like"/>
    <property type="match status" value="1"/>
</dbReference>
<organism evidence="4 5">
    <name type="scientific">Emergencia timonensis</name>
    <dbReference type="NCBI Taxonomy" id="1776384"/>
    <lineage>
        <taxon>Bacteria</taxon>
        <taxon>Bacillati</taxon>
        <taxon>Bacillota</taxon>
        <taxon>Clostridia</taxon>
        <taxon>Peptostreptococcales</taxon>
        <taxon>Anaerovoracaceae</taxon>
        <taxon>Emergencia</taxon>
    </lineage>
</organism>
<dbReference type="SUPFAM" id="SSF46689">
    <property type="entry name" value="Homeodomain-like"/>
    <property type="match status" value="1"/>
</dbReference>
<gene>
    <name evidence="4" type="ORF">DW099_02755</name>
</gene>
<dbReference type="GO" id="GO:0005524">
    <property type="term" value="F:ATP binding"/>
    <property type="evidence" value="ECO:0007669"/>
    <property type="project" value="UniProtKB-KW"/>
</dbReference>
<dbReference type="Pfam" id="PF06506">
    <property type="entry name" value="PrpR_N"/>
    <property type="match status" value="1"/>
</dbReference>
<dbReference type="PROSITE" id="PS50045">
    <property type="entry name" value="SIGMA54_INTERACT_4"/>
    <property type="match status" value="1"/>
</dbReference>
<dbReference type="EMBL" id="QRMS01000001">
    <property type="protein sequence ID" value="RHJ89509.1"/>
    <property type="molecule type" value="Genomic_DNA"/>
</dbReference>
<accession>A0A415E704</accession>
<dbReference type="GO" id="GO:0003677">
    <property type="term" value="F:DNA binding"/>
    <property type="evidence" value="ECO:0007669"/>
    <property type="project" value="InterPro"/>
</dbReference>
<dbReference type="OrthoDB" id="9803970at2"/>
<dbReference type="NCBIfam" id="TIGR00229">
    <property type="entry name" value="sensory_box"/>
    <property type="match status" value="1"/>
</dbReference>
<dbReference type="InterPro" id="IPR027417">
    <property type="entry name" value="P-loop_NTPase"/>
</dbReference>
<dbReference type="SUPFAM" id="SSF55785">
    <property type="entry name" value="PYP-like sensor domain (PAS domain)"/>
    <property type="match status" value="1"/>
</dbReference>
<dbReference type="InterPro" id="IPR000014">
    <property type="entry name" value="PAS"/>
</dbReference>
<comment type="caution">
    <text evidence="4">The sequence shown here is derived from an EMBL/GenBank/DDBJ whole genome shotgun (WGS) entry which is preliminary data.</text>
</comment>
<dbReference type="Pfam" id="PF00158">
    <property type="entry name" value="Sigma54_activat"/>
    <property type="match status" value="1"/>
</dbReference>
<dbReference type="InterPro" id="IPR035965">
    <property type="entry name" value="PAS-like_dom_sf"/>
</dbReference>
<feature type="domain" description="Sigma-54 factor interaction" evidence="3">
    <location>
        <begin position="324"/>
        <end position="553"/>
    </location>
</feature>
<dbReference type="STRING" id="1776384.GCA_900086585_02858"/>